<evidence type="ECO:0000313" key="5">
    <source>
        <dbReference type="WBParaSite" id="ASIM_0000458101-mRNA-1"/>
    </source>
</evidence>
<dbReference type="SMART" id="SM00645">
    <property type="entry name" value="Pept_C1"/>
    <property type="match status" value="1"/>
</dbReference>
<keyword evidence="4" id="KW-1185">Reference proteome</keyword>
<dbReference type="InterPro" id="IPR013128">
    <property type="entry name" value="Peptidase_C1A"/>
</dbReference>
<organism evidence="5">
    <name type="scientific">Anisakis simplex</name>
    <name type="common">Herring worm</name>
    <dbReference type="NCBI Taxonomy" id="6269"/>
    <lineage>
        <taxon>Eukaryota</taxon>
        <taxon>Metazoa</taxon>
        <taxon>Ecdysozoa</taxon>
        <taxon>Nematoda</taxon>
        <taxon>Chromadorea</taxon>
        <taxon>Rhabditida</taxon>
        <taxon>Spirurina</taxon>
        <taxon>Ascaridomorpha</taxon>
        <taxon>Ascaridoidea</taxon>
        <taxon>Anisakidae</taxon>
        <taxon>Anisakis</taxon>
        <taxon>Anisakis simplex complex</taxon>
    </lineage>
</organism>
<evidence type="ECO:0000256" key="1">
    <source>
        <dbReference type="ARBA" id="ARBA00008455"/>
    </source>
</evidence>
<dbReference type="InterPro" id="IPR038765">
    <property type="entry name" value="Papain-like_cys_pep_sf"/>
</dbReference>
<dbReference type="InterPro" id="IPR000668">
    <property type="entry name" value="Peptidase_C1A_C"/>
</dbReference>
<dbReference type="EMBL" id="UYRR01007613">
    <property type="protein sequence ID" value="VDK23764.1"/>
    <property type="molecule type" value="Genomic_DNA"/>
</dbReference>
<dbReference type="OrthoDB" id="5799066at2759"/>
<evidence type="ECO:0000259" key="2">
    <source>
        <dbReference type="SMART" id="SM00645"/>
    </source>
</evidence>
<dbReference type="AlphaFoldDB" id="A0A0M3JAG1"/>
<evidence type="ECO:0000313" key="3">
    <source>
        <dbReference type="EMBL" id="VDK23764.1"/>
    </source>
</evidence>
<sequence>MAMKLPKQYHDDSVALAFAEEVGAPLPVDFDWRSRSMVTPVRDQDKCNSCWAFAAVAVIETFWAIKTGQMQDLSEQELIDCDINSDGCRYGYPATAYLYVTRSLASIQCKALF</sequence>
<gene>
    <name evidence="3" type="ORF">ASIM_LOCUS4395</name>
</gene>
<proteinExistence type="inferred from homology"/>
<reference evidence="3 4" key="2">
    <citation type="submission" date="2018-11" db="EMBL/GenBank/DDBJ databases">
        <authorList>
            <consortium name="Pathogen Informatics"/>
        </authorList>
    </citation>
    <scope>NUCLEOTIDE SEQUENCE [LARGE SCALE GENOMIC DNA]</scope>
</reference>
<dbReference type="GO" id="GO:0006508">
    <property type="term" value="P:proteolysis"/>
    <property type="evidence" value="ECO:0007669"/>
    <property type="project" value="InterPro"/>
</dbReference>
<dbReference type="GO" id="GO:0008234">
    <property type="term" value="F:cysteine-type peptidase activity"/>
    <property type="evidence" value="ECO:0007669"/>
    <property type="project" value="InterPro"/>
</dbReference>
<reference evidence="5" key="1">
    <citation type="submission" date="2017-02" db="UniProtKB">
        <authorList>
            <consortium name="WormBaseParasite"/>
        </authorList>
    </citation>
    <scope>IDENTIFICATION</scope>
</reference>
<protein>
    <submittedName>
        <fullName evidence="5">Cathepsin F (inferred by orthology to a S. mansoni protein)</fullName>
    </submittedName>
</protein>
<comment type="similarity">
    <text evidence="1">Belongs to the peptidase C1 family.</text>
</comment>
<dbReference type="Pfam" id="PF00112">
    <property type="entry name" value="Peptidase_C1"/>
    <property type="match status" value="1"/>
</dbReference>
<accession>A0A0M3JAG1</accession>
<dbReference type="Proteomes" id="UP000267096">
    <property type="component" value="Unassembled WGS sequence"/>
</dbReference>
<dbReference type="WBParaSite" id="ASIM_0000458101-mRNA-1">
    <property type="protein sequence ID" value="ASIM_0000458101-mRNA-1"/>
    <property type="gene ID" value="ASIM_0000458101"/>
</dbReference>
<dbReference type="PANTHER" id="PTHR12411">
    <property type="entry name" value="CYSTEINE PROTEASE FAMILY C1-RELATED"/>
    <property type="match status" value="1"/>
</dbReference>
<feature type="domain" description="Peptidase C1A papain C-terminal" evidence="2">
    <location>
        <begin position="26"/>
        <end position="113"/>
    </location>
</feature>
<dbReference type="SUPFAM" id="SSF54001">
    <property type="entry name" value="Cysteine proteinases"/>
    <property type="match status" value="1"/>
</dbReference>
<evidence type="ECO:0000313" key="4">
    <source>
        <dbReference type="Proteomes" id="UP000267096"/>
    </source>
</evidence>
<name>A0A0M3JAG1_ANISI</name>
<dbReference type="Gene3D" id="3.90.70.10">
    <property type="entry name" value="Cysteine proteinases"/>
    <property type="match status" value="1"/>
</dbReference>